<feature type="non-terminal residue" evidence="1">
    <location>
        <position position="1"/>
    </location>
</feature>
<dbReference type="EMBL" id="UINC01025583">
    <property type="protein sequence ID" value="SVB01414.1"/>
    <property type="molecule type" value="Genomic_DNA"/>
</dbReference>
<reference evidence="1" key="1">
    <citation type="submission" date="2018-05" db="EMBL/GenBank/DDBJ databases">
        <authorList>
            <person name="Lanie J.A."/>
            <person name="Ng W.-L."/>
            <person name="Kazmierczak K.M."/>
            <person name="Andrzejewski T.M."/>
            <person name="Davidsen T.M."/>
            <person name="Wayne K.J."/>
            <person name="Tettelin H."/>
            <person name="Glass J.I."/>
            <person name="Rusch D."/>
            <person name="Podicherti R."/>
            <person name="Tsui H.-C.T."/>
            <person name="Winkler M.E."/>
        </authorList>
    </citation>
    <scope>NUCLEOTIDE SEQUENCE</scope>
</reference>
<evidence type="ECO:0000313" key="1">
    <source>
        <dbReference type="EMBL" id="SVB01414.1"/>
    </source>
</evidence>
<organism evidence="1">
    <name type="scientific">marine metagenome</name>
    <dbReference type="NCBI Taxonomy" id="408172"/>
    <lineage>
        <taxon>unclassified sequences</taxon>
        <taxon>metagenomes</taxon>
        <taxon>ecological metagenomes</taxon>
    </lineage>
</organism>
<accession>A0A382AJ76</accession>
<feature type="non-terminal residue" evidence="1">
    <location>
        <position position="60"/>
    </location>
</feature>
<proteinExistence type="predicted"/>
<evidence type="ECO:0008006" key="2">
    <source>
        <dbReference type="Google" id="ProtNLM"/>
    </source>
</evidence>
<dbReference type="AlphaFoldDB" id="A0A382AJ76"/>
<sequence length="60" mass="6066">VPDTKKPGAGLPIHDVETQIIAAVSSPGALVLTAPTGSGKTTQVPQMLLHAGIEGRILVL</sequence>
<name>A0A382AJ76_9ZZZZ</name>
<dbReference type="InterPro" id="IPR027417">
    <property type="entry name" value="P-loop_NTPase"/>
</dbReference>
<dbReference type="SUPFAM" id="SSF52540">
    <property type="entry name" value="P-loop containing nucleoside triphosphate hydrolases"/>
    <property type="match status" value="1"/>
</dbReference>
<protein>
    <recommendedName>
        <fullName evidence="2">Helicase ATP-binding domain-containing protein</fullName>
    </recommendedName>
</protein>
<dbReference type="Gene3D" id="3.40.50.300">
    <property type="entry name" value="P-loop containing nucleotide triphosphate hydrolases"/>
    <property type="match status" value="1"/>
</dbReference>
<gene>
    <name evidence="1" type="ORF">METZ01_LOCUS154268</name>
</gene>